<dbReference type="SUPFAM" id="SSF51735">
    <property type="entry name" value="NAD(P)-binding Rossmann-fold domains"/>
    <property type="match status" value="1"/>
</dbReference>
<dbReference type="InterPro" id="IPR020904">
    <property type="entry name" value="Sc_DH/Rdtase_CS"/>
</dbReference>
<dbReference type="AlphaFoldDB" id="A0A0J6CZQ1"/>
<comment type="caution">
    <text evidence="3">The sequence shown here is derived from an EMBL/GenBank/DDBJ whole genome shotgun (WGS) entry which is preliminary data.</text>
</comment>
<dbReference type="PATRIC" id="fig|157733.3.peg.3136"/>
<accession>A0A0J6CZQ1</accession>
<sequence>MSYLPSFELTDQVVVVTGAGKGIGRALAVGAAEAGADVVILARTEADINETAGLIRDLGRKAYSIQADITNNEDISNAVKRIKVEAGSIDVLINNAGMNIRSKAKDVTEAEWNQIFQTNLQGAFFMSQACAEFMKENGGGKIINIASVAGLVALRTGVVYAATKAGMIQMTKNLALEWAEDNITVNAIGPWYFRTPLTDKLLQNEEYLQDILSRTPMKRVGELKDLVGASVFLSSEASNYMTGQTLYVDGGMTIYGF</sequence>
<reference evidence="3" key="1">
    <citation type="submission" date="2015-06" db="EMBL/GenBank/DDBJ databases">
        <authorList>
            <person name="Liu B."/>
            <person name="Wang J."/>
            <person name="Zhu Y."/>
            <person name="Liu G."/>
            <person name="Chen Q."/>
            <person name="Zheng C."/>
            <person name="Che J."/>
            <person name="Ge C."/>
            <person name="Shi H."/>
            <person name="Pan Z."/>
            <person name="Liu X."/>
        </authorList>
    </citation>
    <scope>NUCLEOTIDE SEQUENCE [LARGE SCALE GENOMIC DNA]</scope>
    <source>
        <strain evidence="3">DSM 16346</strain>
    </source>
</reference>
<dbReference type="EMBL" id="LELK01000001">
    <property type="protein sequence ID" value="KMM38558.1"/>
    <property type="molecule type" value="Genomic_DNA"/>
</dbReference>
<dbReference type="PRINTS" id="PR00080">
    <property type="entry name" value="SDRFAMILY"/>
</dbReference>
<proteinExistence type="inferred from homology"/>
<dbReference type="Proteomes" id="UP000035996">
    <property type="component" value="Unassembled WGS sequence"/>
</dbReference>
<dbReference type="InterPro" id="IPR002347">
    <property type="entry name" value="SDR_fam"/>
</dbReference>
<dbReference type="Gene3D" id="3.40.50.720">
    <property type="entry name" value="NAD(P)-binding Rossmann-like Domain"/>
    <property type="match status" value="1"/>
</dbReference>
<dbReference type="OrthoDB" id="9803333at2"/>
<dbReference type="Pfam" id="PF13561">
    <property type="entry name" value="adh_short_C2"/>
    <property type="match status" value="1"/>
</dbReference>
<keyword evidence="2" id="KW-0560">Oxidoreductase</keyword>
<dbReference type="FunFam" id="3.40.50.720:FF:000084">
    <property type="entry name" value="Short-chain dehydrogenase reductase"/>
    <property type="match status" value="1"/>
</dbReference>
<comment type="similarity">
    <text evidence="1">Belongs to the short-chain dehydrogenases/reductases (SDR) family.</text>
</comment>
<dbReference type="PRINTS" id="PR00081">
    <property type="entry name" value="GDHRDH"/>
</dbReference>
<name>A0A0J6CZQ1_9BACL</name>
<evidence type="ECO:0000313" key="4">
    <source>
        <dbReference type="Proteomes" id="UP000035996"/>
    </source>
</evidence>
<organism evidence="3 4">
    <name type="scientific">Guptibacillus hwajinpoensis</name>
    <dbReference type="NCBI Taxonomy" id="208199"/>
    <lineage>
        <taxon>Bacteria</taxon>
        <taxon>Bacillati</taxon>
        <taxon>Bacillota</taxon>
        <taxon>Bacilli</taxon>
        <taxon>Bacillales</taxon>
        <taxon>Guptibacillaceae</taxon>
        <taxon>Guptibacillus</taxon>
    </lineage>
</organism>
<evidence type="ECO:0000313" key="3">
    <source>
        <dbReference type="EMBL" id="KMM38558.1"/>
    </source>
</evidence>
<dbReference type="InterPro" id="IPR036291">
    <property type="entry name" value="NAD(P)-bd_dom_sf"/>
</dbReference>
<evidence type="ECO:0000256" key="1">
    <source>
        <dbReference type="ARBA" id="ARBA00006484"/>
    </source>
</evidence>
<dbReference type="PANTHER" id="PTHR42879:SF2">
    <property type="entry name" value="3-OXOACYL-[ACYL-CARRIER-PROTEIN] REDUCTASE FABG"/>
    <property type="match status" value="1"/>
</dbReference>
<dbReference type="NCBIfam" id="NF005559">
    <property type="entry name" value="PRK07231.1"/>
    <property type="match status" value="1"/>
</dbReference>
<dbReference type="GO" id="GO:0016491">
    <property type="term" value="F:oxidoreductase activity"/>
    <property type="evidence" value="ECO:0007669"/>
    <property type="project" value="UniProtKB-KW"/>
</dbReference>
<dbReference type="GO" id="GO:0008206">
    <property type="term" value="P:bile acid metabolic process"/>
    <property type="evidence" value="ECO:0007669"/>
    <property type="project" value="UniProtKB-ARBA"/>
</dbReference>
<gene>
    <name evidence="3" type="ORF">AB986_04545</name>
</gene>
<keyword evidence="4" id="KW-1185">Reference proteome</keyword>
<dbReference type="STRING" id="157733.AB986_04545"/>
<dbReference type="PANTHER" id="PTHR42879">
    <property type="entry name" value="3-OXOACYL-(ACYL-CARRIER-PROTEIN) REDUCTASE"/>
    <property type="match status" value="1"/>
</dbReference>
<protein>
    <submittedName>
        <fullName evidence="3">2-deoxy-D-gluconate 3-dehydrogenase</fullName>
    </submittedName>
</protein>
<dbReference type="PROSITE" id="PS00061">
    <property type="entry name" value="ADH_SHORT"/>
    <property type="match status" value="1"/>
</dbReference>
<dbReference type="InterPro" id="IPR050259">
    <property type="entry name" value="SDR"/>
</dbReference>
<dbReference type="RefSeq" id="WP_048309674.1">
    <property type="nucleotide sequence ID" value="NZ_CP119526.1"/>
</dbReference>
<evidence type="ECO:0000256" key="2">
    <source>
        <dbReference type="ARBA" id="ARBA00023002"/>
    </source>
</evidence>